<dbReference type="OrthoDB" id="6220758at2759"/>
<dbReference type="RefSeq" id="XP_012899417.1">
    <property type="nucleotide sequence ID" value="XM_013043963.1"/>
</dbReference>
<dbReference type="PANTHER" id="PTHR11937">
    <property type="entry name" value="ACTIN"/>
    <property type="match status" value="1"/>
</dbReference>
<dbReference type="Gene3D" id="3.90.640.10">
    <property type="entry name" value="Actin, Chain A, domain 4"/>
    <property type="match status" value="1"/>
</dbReference>
<evidence type="ECO:0000313" key="2">
    <source>
        <dbReference type="EMBL" id="CBK25369.2"/>
    </source>
</evidence>
<accession>D8MBD0</accession>
<gene>
    <name evidence="2" type="ORF">GSBLH_T00004976001</name>
</gene>
<keyword evidence="3" id="KW-1185">Reference proteome</keyword>
<comment type="catalytic activity">
    <reaction evidence="1">
        <text>ATP + H2O = ADP + phosphate + H(+)</text>
        <dbReference type="Rhea" id="RHEA:13065"/>
        <dbReference type="ChEBI" id="CHEBI:15377"/>
        <dbReference type="ChEBI" id="CHEBI:15378"/>
        <dbReference type="ChEBI" id="CHEBI:30616"/>
        <dbReference type="ChEBI" id="CHEBI:43474"/>
        <dbReference type="ChEBI" id="CHEBI:456216"/>
    </reaction>
</comment>
<dbReference type="InterPro" id="IPR043129">
    <property type="entry name" value="ATPase_NBD"/>
</dbReference>
<dbReference type="Gene3D" id="3.30.420.40">
    <property type="match status" value="2"/>
</dbReference>
<dbReference type="SUPFAM" id="SSF53067">
    <property type="entry name" value="Actin-like ATPase domain"/>
    <property type="match status" value="1"/>
</dbReference>
<dbReference type="InParanoid" id="D8MBD0"/>
<protein>
    <submittedName>
        <fullName evidence="2">Uncharacterized protein</fullName>
    </submittedName>
</protein>
<dbReference type="InterPro" id="IPR004000">
    <property type="entry name" value="Actin"/>
</dbReference>
<dbReference type="GeneID" id="24921962"/>
<dbReference type="Pfam" id="PF00022">
    <property type="entry name" value="Actin"/>
    <property type="match status" value="1"/>
</dbReference>
<organism evidence="2">
    <name type="scientific">Blastocystis hominis</name>
    <dbReference type="NCBI Taxonomy" id="12968"/>
    <lineage>
        <taxon>Eukaryota</taxon>
        <taxon>Sar</taxon>
        <taxon>Stramenopiles</taxon>
        <taxon>Bigyra</taxon>
        <taxon>Opalozoa</taxon>
        <taxon>Opalinata</taxon>
        <taxon>Blastocystidae</taxon>
        <taxon>Blastocystis</taxon>
    </lineage>
</organism>
<evidence type="ECO:0000313" key="3">
    <source>
        <dbReference type="Proteomes" id="UP000008312"/>
    </source>
</evidence>
<evidence type="ECO:0000256" key="1">
    <source>
        <dbReference type="ARBA" id="ARBA00049360"/>
    </source>
</evidence>
<name>D8MBD0_BLAHO</name>
<dbReference type="EMBL" id="FN668691">
    <property type="protein sequence ID" value="CBK25369.2"/>
    <property type="molecule type" value="Genomic_DNA"/>
</dbReference>
<dbReference type="AlphaFoldDB" id="D8MBD0"/>
<reference evidence="2" key="1">
    <citation type="submission" date="2010-02" db="EMBL/GenBank/DDBJ databases">
        <title>Sequencing and annotation of the Blastocystis hominis genome.</title>
        <authorList>
            <person name="Wincker P."/>
        </authorList>
    </citation>
    <scope>NUCLEOTIDE SEQUENCE</scope>
    <source>
        <strain evidence="2">Singapore isolate B</strain>
    </source>
</reference>
<proteinExistence type="predicted"/>
<dbReference type="Proteomes" id="UP000008312">
    <property type="component" value="Unassembled WGS sequence"/>
</dbReference>
<sequence length="144" mass="16338">MDELQKATLQVVFEHFRFNGFYSSSAPSWTFAKHLSTLDPTDINRHTRTGLVIESGFSFTHIIPIVDGSVVLDAVRRVNVGGKLLTNLLKETLSFRQMNVQDCFYLVNKIKEAYSYLSLDVLRGRALLSVRSRSRKLQAASRTL</sequence>